<name>A0ABQ5YPF4_9NEIS</name>
<comment type="caution">
    <text evidence="2">The sequence shown here is derived from an EMBL/GenBank/DDBJ whole genome shotgun (WGS) entry which is preliminary data.</text>
</comment>
<accession>A0ABQ5YPF4</accession>
<feature type="signal peptide" evidence="1">
    <location>
        <begin position="1"/>
        <end position="25"/>
    </location>
</feature>
<proteinExistence type="predicted"/>
<evidence type="ECO:0000256" key="1">
    <source>
        <dbReference type="SAM" id="SignalP"/>
    </source>
</evidence>
<reference evidence="3" key="1">
    <citation type="journal article" date="2019" name="Int. J. Syst. Evol. Microbiol.">
        <title>The Global Catalogue of Microorganisms (GCM) 10K type strain sequencing project: providing services to taxonomists for standard genome sequencing and annotation.</title>
        <authorList>
            <consortium name="The Broad Institute Genomics Platform"/>
            <consortium name="The Broad Institute Genome Sequencing Center for Infectious Disease"/>
            <person name="Wu L."/>
            <person name="Ma J."/>
        </authorList>
    </citation>
    <scope>NUCLEOTIDE SEQUENCE [LARGE SCALE GENOMIC DNA]</scope>
    <source>
        <strain evidence="3">NBRC 110044</strain>
    </source>
</reference>
<dbReference type="Proteomes" id="UP001156706">
    <property type="component" value="Unassembled WGS sequence"/>
</dbReference>
<protein>
    <recommendedName>
        <fullName evidence="4">Outer membrane protein beta-barrel domain-containing protein</fullName>
    </recommendedName>
</protein>
<feature type="chain" id="PRO_5045830515" description="Outer membrane protein beta-barrel domain-containing protein" evidence="1">
    <location>
        <begin position="26"/>
        <end position="253"/>
    </location>
</feature>
<evidence type="ECO:0008006" key="4">
    <source>
        <dbReference type="Google" id="ProtNLM"/>
    </source>
</evidence>
<keyword evidence="1" id="KW-0732">Signal</keyword>
<evidence type="ECO:0000313" key="3">
    <source>
        <dbReference type="Proteomes" id="UP001156706"/>
    </source>
</evidence>
<sequence length="253" mass="27451">MPRPTPFSCSLPTLTILLLALPAQAEEATWSISTGIRLWSNEWEANSFPYASYLPGNGSQPQRQVVAKMRSDAEIVPIPTLSLRYGNWILNGSAAMEREFRFNDNLSTLYASRREQDINLGYFFAPQFNVGVGYKRLLWDAVQIDGPTLSVSGAAPLDTHLALYGGAAIGALKTHTSSLPGSLSTRYFVSEVGLTYNLAGISPGLSSVSGLFGYRMQKLTVHRFPLADSAGGRYTSSISDFTSGPVAGLNLRF</sequence>
<organism evidence="2 3">
    <name type="scientific">Chitinimonas prasina</name>
    <dbReference type="NCBI Taxonomy" id="1434937"/>
    <lineage>
        <taxon>Bacteria</taxon>
        <taxon>Pseudomonadati</taxon>
        <taxon>Pseudomonadota</taxon>
        <taxon>Betaproteobacteria</taxon>
        <taxon>Neisseriales</taxon>
        <taxon>Chitinibacteraceae</taxon>
        <taxon>Chitinimonas</taxon>
    </lineage>
</organism>
<evidence type="ECO:0000313" key="2">
    <source>
        <dbReference type="EMBL" id="GLR15226.1"/>
    </source>
</evidence>
<dbReference type="EMBL" id="BSOG01000007">
    <property type="protein sequence ID" value="GLR15226.1"/>
    <property type="molecule type" value="Genomic_DNA"/>
</dbReference>
<gene>
    <name evidence="2" type="ORF">GCM10007907_40160</name>
</gene>
<keyword evidence="3" id="KW-1185">Reference proteome</keyword>
<dbReference type="RefSeq" id="WP_284198291.1">
    <property type="nucleotide sequence ID" value="NZ_BSOG01000007.1"/>
</dbReference>